<reference evidence="1 2" key="1">
    <citation type="submission" date="2023-07" db="EMBL/GenBank/DDBJ databases">
        <title>Sorghum-associated microbial communities from plants grown in Nebraska, USA.</title>
        <authorList>
            <person name="Schachtman D."/>
        </authorList>
    </citation>
    <scope>NUCLEOTIDE SEQUENCE [LARGE SCALE GENOMIC DNA]</scope>
    <source>
        <strain evidence="1 2">BE198</strain>
    </source>
</reference>
<dbReference type="EMBL" id="JAVDVY010000003">
    <property type="protein sequence ID" value="MDR7136165.1"/>
    <property type="molecule type" value="Genomic_DNA"/>
</dbReference>
<proteinExistence type="predicted"/>
<keyword evidence="2" id="KW-1185">Reference proteome</keyword>
<dbReference type="Proteomes" id="UP001251524">
    <property type="component" value="Unassembled WGS sequence"/>
</dbReference>
<name>A0ABU1WFN2_9GAMM</name>
<accession>A0ABU1WFN2</accession>
<evidence type="ECO:0000313" key="2">
    <source>
        <dbReference type="Proteomes" id="UP001251524"/>
    </source>
</evidence>
<comment type="caution">
    <text evidence="1">The sequence shown here is derived from an EMBL/GenBank/DDBJ whole genome shotgun (WGS) entry which is preliminary data.</text>
</comment>
<sequence>MKNANINTINDDAEYAEACRVQNELAAKKQTVDDALNRELLWAQDREGAVNDDKLISEAVALKPGVAAEAKGARVEQISTLQTQSFQLGQAMSRQAEKVALAARTAGHRVFAKDDAGYIAHAEKLLDLLDSVIAANQTLDADSNGLFQRGCSDLPQVRFPTPDTADQLPAWRRDIARQIDVLKLIAQGNR</sequence>
<organism evidence="1 2">
    <name type="scientific">Lysobacter niastensis</name>
    <dbReference type="NCBI Taxonomy" id="380629"/>
    <lineage>
        <taxon>Bacteria</taxon>
        <taxon>Pseudomonadati</taxon>
        <taxon>Pseudomonadota</taxon>
        <taxon>Gammaproteobacteria</taxon>
        <taxon>Lysobacterales</taxon>
        <taxon>Lysobacteraceae</taxon>
        <taxon>Lysobacter</taxon>
    </lineage>
</organism>
<evidence type="ECO:0000313" key="1">
    <source>
        <dbReference type="EMBL" id="MDR7136165.1"/>
    </source>
</evidence>
<gene>
    <name evidence="1" type="ORF">J2X06_003383</name>
</gene>
<protein>
    <submittedName>
        <fullName evidence="1">Uncharacterized protein</fullName>
    </submittedName>
</protein>
<dbReference type="RefSeq" id="WP_310064400.1">
    <property type="nucleotide sequence ID" value="NZ_JAVDVY010000003.1"/>
</dbReference>